<dbReference type="EC" id="3.1.4.17" evidence="3"/>
<gene>
    <name evidence="3" type="primary">PDE2_4</name>
    <name evidence="3" type="ORF">HK105_208231</name>
</gene>
<evidence type="ECO:0000256" key="1">
    <source>
        <dbReference type="SAM" id="MobiDB-lite"/>
    </source>
</evidence>
<evidence type="ECO:0000313" key="4">
    <source>
        <dbReference type="Proteomes" id="UP001527925"/>
    </source>
</evidence>
<feature type="non-terminal residue" evidence="3">
    <location>
        <position position="496"/>
    </location>
</feature>
<evidence type="ECO:0000313" key="3">
    <source>
        <dbReference type="EMBL" id="KAL2912316.1"/>
    </source>
</evidence>
<keyword evidence="2" id="KW-0472">Membrane</keyword>
<keyword evidence="4" id="KW-1185">Reference proteome</keyword>
<name>A0ABR4MYQ3_9FUNG</name>
<feature type="compositionally biased region" description="Polar residues" evidence="1">
    <location>
        <begin position="100"/>
        <end position="118"/>
    </location>
</feature>
<feature type="compositionally biased region" description="Polar residues" evidence="1">
    <location>
        <begin position="10"/>
        <end position="31"/>
    </location>
</feature>
<feature type="compositionally biased region" description="Polar residues" evidence="1">
    <location>
        <begin position="125"/>
        <end position="137"/>
    </location>
</feature>
<feature type="region of interest" description="Disordered" evidence="1">
    <location>
        <begin position="100"/>
        <end position="212"/>
    </location>
</feature>
<accession>A0ABR4MYQ3</accession>
<keyword evidence="2" id="KW-1133">Transmembrane helix</keyword>
<proteinExistence type="predicted"/>
<comment type="caution">
    <text evidence="3">The sequence shown here is derived from an EMBL/GenBank/DDBJ whole genome shotgun (WGS) entry which is preliminary data.</text>
</comment>
<feature type="transmembrane region" description="Helical" evidence="2">
    <location>
        <begin position="308"/>
        <end position="327"/>
    </location>
</feature>
<reference evidence="3 4" key="1">
    <citation type="submission" date="2023-09" db="EMBL/GenBank/DDBJ databases">
        <title>Pangenome analysis of Batrachochytrium dendrobatidis and related Chytrids.</title>
        <authorList>
            <person name="Yacoub M.N."/>
            <person name="Stajich J.E."/>
            <person name="James T.Y."/>
        </authorList>
    </citation>
    <scope>NUCLEOTIDE SEQUENCE [LARGE SCALE GENOMIC DNA]</scope>
    <source>
        <strain evidence="3 4">JEL0888</strain>
    </source>
</reference>
<sequence length="496" mass="53906">MSRPRPIGSSRESTSNLSQRSGRLSESQNHYVTPPNGGRSTRTHSIAVPRGVSGPGAIGRPIMWTKQATLQKNNGLAYASQPTDGASQLGLSQAFALSQSNGSSFQPASHHNSGNLTPGNVPHSLASSSNRVGSTSGLGAGAHAPPQPHHQHQQHDERESRADIAKHPSKSRTHHKSDSSGSSVGAPPAVQAEATHAGSSGAGTTGGDAAPASGAASVAARAITTRQNTAANASVAQSEGVLGHVLSMNALTRNSENISLVSSQPYRDILKKIGHPLRGPVLQEFGVHYSFFLLVLFVAWQTSWAPQIRFYLAVFYFFISCFCLTTSRLIFSRLPNSSIPFYISFIPLAVLIYISREAHQIVMMLWFISFLIIFLQSGHPQLAKHLLFFCIAYVVVYVAMLGLMVATYKSDCFTLYCSVALSTAISPLYEGLLLIDFLFIMGIFNRLERFIKLNASTLLDRENYMQHLYIANMDLKRQLRNAKIDNEVDLEAPLTR</sequence>
<dbReference type="GO" id="GO:0004114">
    <property type="term" value="F:3',5'-cyclic-nucleotide phosphodiesterase activity"/>
    <property type="evidence" value="ECO:0007669"/>
    <property type="project" value="UniProtKB-EC"/>
</dbReference>
<dbReference type="Proteomes" id="UP001527925">
    <property type="component" value="Unassembled WGS sequence"/>
</dbReference>
<dbReference type="EMBL" id="JADGIZ020000071">
    <property type="protein sequence ID" value="KAL2912316.1"/>
    <property type="molecule type" value="Genomic_DNA"/>
</dbReference>
<keyword evidence="2" id="KW-0812">Transmembrane</keyword>
<evidence type="ECO:0000256" key="2">
    <source>
        <dbReference type="SAM" id="Phobius"/>
    </source>
</evidence>
<keyword evidence="3" id="KW-0378">Hydrolase</keyword>
<feature type="transmembrane region" description="Helical" evidence="2">
    <location>
        <begin position="339"/>
        <end position="355"/>
    </location>
</feature>
<feature type="transmembrane region" description="Helical" evidence="2">
    <location>
        <begin position="386"/>
        <end position="408"/>
    </location>
</feature>
<feature type="compositionally biased region" description="Basic and acidic residues" evidence="1">
    <location>
        <begin position="153"/>
        <end position="166"/>
    </location>
</feature>
<feature type="transmembrane region" description="Helical" evidence="2">
    <location>
        <begin position="428"/>
        <end position="447"/>
    </location>
</feature>
<organism evidence="3 4">
    <name type="scientific">Polyrhizophydium stewartii</name>
    <dbReference type="NCBI Taxonomy" id="2732419"/>
    <lineage>
        <taxon>Eukaryota</taxon>
        <taxon>Fungi</taxon>
        <taxon>Fungi incertae sedis</taxon>
        <taxon>Chytridiomycota</taxon>
        <taxon>Chytridiomycota incertae sedis</taxon>
        <taxon>Chytridiomycetes</taxon>
        <taxon>Rhizophydiales</taxon>
        <taxon>Rhizophydiales incertae sedis</taxon>
        <taxon>Polyrhizophydium</taxon>
    </lineage>
</organism>
<feature type="region of interest" description="Disordered" evidence="1">
    <location>
        <begin position="1"/>
        <end position="59"/>
    </location>
</feature>
<feature type="transmembrane region" description="Helical" evidence="2">
    <location>
        <begin position="281"/>
        <end position="302"/>
    </location>
</feature>
<protein>
    <submittedName>
        <fullName evidence="3">3',5'-cyclic-nucleotide phosphodiesterase</fullName>
        <ecNumber evidence="3">3.1.4.17</ecNumber>
    </submittedName>
</protein>
<feature type="transmembrane region" description="Helical" evidence="2">
    <location>
        <begin position="361"/>
        <end position="379"/>
    </location>
</feature>